<dbReference type="CDD" id="cd03794">
    <property type="entry name" value="GT4_WbuB-like"/>
    <property type="match status" value="1"/>
</dbReference>
<feature type="domain" description="Glycosyltransferase subfamily 4-like N-terminal" evidence="2">
    <location>
        <begin position="15"/>
        <end position="203"/>
    </location>
</feature>
<dbReference type="Pfam" id="PF00534">
    <property type="entry name" value="Glycos_transf_1"/>
    <property type="match status" value="1"/>
</dbReference>
<evidence type="ECO:0000313" key="3">
    <source>
        <dbReference type="EMBL" id="TGO02309.1"/>
    </source>
</evidence>
<dbReference type="PANTHER" id="PTHR45947:SF3">
    <property type="entry name" value="SULFOQUINOVOSYL TRANSFERASE SQD2"/>
    <property type="match status" value="1"/>
</dbReference>
<accession>A0A4E0QLU3</accession>
<dbReference type="InterPro" id="IPR001296">
    <property type="entry name" value="Glyco_trans_1"/>
</dbReference>
<protein>
    <recommendedName>
        <fullName evidence="5">Glycosyl transferase</fullName>
    </recommendedName>
</protein>
<dbReference type="Proteomes" id="UP000030428">
    <property type="component" value="Unassembled WGS sequence"/>
</dbReference>
<dbReference type="Gene3D" id="3.40.50.2000">
    <property type="entry name" value="Glycogen Phosphorylase B"/>
    <property type="match status" value="2"/>
</dbReference>
<evidence type="ECO:0008006" key="5">
    <source>
        <dbReference type="Google" id="ProtNLM"/>
    </source>
</evidence>
<dbReference type="GO" id="GO:0016758">
    <property type="term" value="F:hexosyltransferase activity"/>
    <property type="evidence" value="ECO:0007669"/>
    <property type="project" value="TreeGrafter"/>
</dbReference>
<gene>
    <name evidence="3" type="ORF">PN36_27205</name>
</gene>
<feature type="domain" description="Glycosyl transferase family 1" evidence="1">
    <location>
        <begin position="228"/>
        <end position="384"/>
    </location>
</feature>
<sequence>MKILIQALNYPPEFTGTGKYTGEMAEWLAARGHKVSVITTPPYYPQWKVWQEYSAFAYGRETIQNVKVIRCPLWVPTKLSGLKRILHLLSFAVSAMPVVFWQIVKQRPDVVIVIQPYLFAAPWVRLVSLLSQNKTWLHIQDYELDAAFALGFVKLKPLWRFATLFERVLLRSFDRVSTISERMMDRLKIKGVKPENTFLFPNWIDTDTIYPLDRMGTTLGAHFILSPDHFVALYSGNMGVKQGLDLIIEVAKRLRENKRIIFVLCGDGAVRENLMNQAHELKNIKFLPLQPIEKFNELLNQADVHLLPQREDAADLVMPSKLGGMLASGCPILATAHSGTQVAQTVEQAGLVVPPGDVGAFVDALLFMASNQEQCQEWGKRAREIAVQEWDKEQILLKFEQELVKGMI</sequence>
<dbReference type="InterPro" id="IPR050194">
    <property type="entry name" value="Glycosyltransferase_grp1"/>
</dbReference>
<dbReference type="AlphaFoldDB" id="A0A4E0QLU3"/>
<organism evidence="3 4">
    <name type="scientific">Candidatus Thiomargarita nelsonii</name>
    <dbReference type="NCBI Taxonomy" id="1003181"/>
    <lineage>
        <taxon>Bacteria</taxon>
        <taxon>Pseudomonadati</taxon>
        <taxon>Pseudomonadota</taxon>
        <taxon>Gammaproteobacteria</taxon>
        <taxon>Thiotrichales</taxon>
        <taxon>Thiotrichaceae</taxon>
        <taxon>Thiomargarita</taxon>
    </lineage>
</organism>
<reference evidence="3 4" key="1">
    <citation type="journal article" date="2016" name="Front. Microbiol.">
        <title>Single-Cell (Meta-)Genomics of a Dimorphic Candidatus Thiomargarita nelsonii Reveals Genomic Plasticity.</title>
        <authorList>
            <person name="Flood B.E."/>
            <person name="Fliss P."/>
            <person name="Jones D.S."/>
            <person name="Dick G.J."/>
            <person name="Jain S."/>
            <person name="Kaster A.K."/>
            <person name="Winkel M."/>
            <person name="Mussmann M."/>
            <person name="Bailey J."/>
        </authorList>
    </citation>
    <scope>NUCLEOTIDE SEQUENCE [LARGE SCALE GENOMIC DNA]</scope>
    <source>
        <strain evidence="3">Hydrate Ridge</strain>
    </source>
</reference>
<comment type="caution">
    <text evidence="3">The sequence shown here is derived from an EMBL/GenBank/DDBJ whole genome shotgun (WGS) entry which is preliminary data.</text>
</comment>
<dbReference type="Pfam" id="PF13579">
    <property type="entry name" value="Glyco_trans_4_4"/>
    <property type="match status" value="1"/>
</dbReference>
<dbReference type="SUPFAM" id="SSF53756">
    <property type="entry name" value="UDP-Glycosyltransferase/glycogen phosphorylase"/>
    <property type="match status" value="1"/>
</dbReference>
<keyword evidence="4" id="KW-1185">Reference proteome</keyword>
<proteinExistence type="predicted"/>
<evidence type="ECO:0000313" key="4">
    <source>
        <dbReference type="Proteomes" id="UP000030428"/>
    </source>
</evidence>
<dbReference type="EMBL" id="JSZA02000166">
    <property type="protein sequence ID" value="TGO02309.1"/>
    <property type="molecule type" value="Genomic_DNA"/>
</dbReference>
<name>A0A4E0QLU3_9GAMM</name>
<dbReference type="NCBIfam" id="NF007640">
    <property type="entry name" value="PRK10307.1"/>
    <property type="match status" value="1"/>
</dbReference>
<dbReference type="InterPro" id="IPR028098">
    <property type="entry name" value="Glyco_trans_4-like_N"/>
</dbReference>
<dbReference type="PANTHER" id="PTHR45947">
    <property type="entry name" value="SULFOQUINOVOSYL TRANSFERASE SQD2"/>
    <property type="match status" value="1"/>
</dbReference>
<evidence type="ECO:0000259" key="2">
    <source>
        <dbReference type="Pfam" id="PF13579"/>
    </source>
</evidence>
<evidence type="ECO:0000259" key="1">
    <source>
        <dbReference type="Pfam" id="PF00534"/>
    </source>
</evidence>